<name>A0A9W6V7R7_9PSEU</name>
<accession>A0A9W6V7R7</accession>
<organism evidence="1 2">
    <name type="scientific">Actinokineospora globicatena</name>
    <dbReference type="NCBI Taxonomy" id="103729"/>
    <lineage>
        <taxon>Bacteria</taxon>
        <taxon>Bacillati</taxon>
        <taxon>Actinomycetota</taxon>
        <taxon>Actinomycetes</taxon>
        <taxon>Pseudonocardiales</taxon>
        <taxon>Pseudonocardiaceae</taxon>
        <taxon>Actinokineospora</taxon>
    </lineage>
</organism>
<evidence type="ECO:0000313" key="2">
    <source>
        <dbReference type="Proteomes" id="UP001165042"/>
    </source>
</evidence>
<dbReference type="EMBL" id="BSSD01000001">
    <property type="protein sequence ID" value="GLW90214.1"/>
    <property type="molecule type" value="Genomic_DNA"/>
</dbReference>
<reference evidence="1" key="1">
    <citation type="submission" date="2023-02" db="EMBL/GenBank/DDBJ databases">
        <title>Actinokineospora globicatena NBRC 15670.</title>
        <authorList>
            <person name="Ichikawa N."/>
            <person name="Sato H."/>
            <person name="Tonouchi N."/>
        </authorList>
    </citation>
    <scope>NUCLEOTIDE SEQUENCE</scope>
    <source>
        <strain evidence="1">NBRC 15670</strain>
    </source>
</reference>
<sequence length="667" mass="72741">MARSSSDTAIQDAFTAADLTRHQRALLHHTLRALDPGSALGFHASTTDSALAALIRAHDALDNHAAHEQPQRPLLLRVLRTSALCLRAALPIFPPRAGRPHLRAAITELTTTTTALSDAEPTHHRALARDSATTLEPLITAITDAITGHLRTLWDTTAGDPTRDTRAAAEIAVSVYLRGRDGEALKNDLTALLTTRTPTADDIAALLWPPPRRHHLTALVSGARRLDRLDHLLPGSRQWPVTVDDTRPRPAPHTALLATLAPITRAGALIEVPVDAADLGTAAVLGRRAISEALDQYVAGNRVADLTLTGPWQVTGPDDNPVIGAPTRAGVYRATPLSPSWSEALRPALRIAHIATQVEAPMAGAALSWSAIEATGLLAEKTGRLARACALQTLRHQIIDAHTQLRLRVTEELRRLADRADKARTAHRRAERVLARRTELDRTTPAETQALTDTVARTRQQWHDHHTTHDHAATDTAALMALVDAHVPRTTGKPTLVEPDRWLDLLLPAHDDDTPELHAARHAVTTLSAFAGGLTEHTIDLWRHRLATPPLLATWLQDKQDTYHAQLDWLYTTRNITLHHGRFAGPVDLATAHAGRAIVDVTLEILGRWHSTQHARGQDLTPPERILKLLAQRKDTLSTALAKATTCHPLSIQHLTGPDEVHWTTTP</sequence>
<gene>
    <name evidence="1" type="ORF">Aglo03_10300</name>
</gene>
<evidence type="ECO:0000313" key="1">
    <source>
        <dbReference type="EMBL" id="GLW90214.1"/>
    </source>
</evidence>
<keyword evidence="2" id="KW-1185">Reference proteome</keyword>
<proteinExistence type="predicted"/>
<dbReference type="RefSeq" id="WP_285608058.1">
    <property type="nucleotide sequence ID" value="NZ_BSSD01000001.1"/>
</dbReference>
<dbReference type="Proteomes" id="UP001165042">
    <property type="component" value="Unassembled WGS sequence"/>
</dbReference>
<protein>
    <submittedName>
        <fullName evidence="1">Uncharacterized protein</fullName>
    </submittedName>
</protein>
<comment type="caution">
    <text evidence="1">The sequence shown here is derived from an EMBL/GenBank/DDBJ whole genome shotgun (WGS) entry which is preliminary data.</text>
</comment>
<dbReference type="AlphaFoldDB" id="A0A9W6V7R7"/>